<dbReference type="Proteomes" id="UP000305778">
    <property type="component" value="Unassembled WGS sequence"/>
</dbReference>
<keyword evidence="2" id="KW-0732">Signal</keyword>
<feature type="signal peptide" evidence="2">
    <location>
        <begin position="1"/>
        <end position="23"/>
    </location>
</feature>
<evidence type="ECO:0000313" key="3">
    <source>
        <dbReference type="EMBL" id="TJZ96811.1"/>
    </source>
</evidence>
<accession>A0A4U0RLX0</accession>
<protein>
    <submittedName>
        <fullName evidence="3">Uncharacterized protein</fullName>
    </submittedName>
</protein>
<organism evidence="3 4">
    <name type="scientific">Actinacidiphila oryziradicis</name>
    <dbReference type="NCBI Taxonomy" id="2571141"/>
    <lineage>
        <taxon>Bacteria</taxon>
        <taxon>Bacillati</taxon>
        <taxon>Actinomycetota</taxon>
        <taxon>Actinomycetes</taxon>
        <taxon>Kitasatosporales</taxon>
        <taxon>Streptomycetaceae</taxon>
        <taxon>Actinacidiphila</taxon>
    </lineage>
</organism>
<proteinExistence type="predicted"/>
<dbReference type="AlphaFoldDB" id="A0A4U0RLX0"/>
<comment type="caution">
    <text evidence="3">The sequence shown here is derived from an EMBL/GenBank/DDBJ whole genome shotgun (WGS) entry which is preliminary data.</text>
</comment>
<evidence type="ECO:0000256" key="1">
    <source>
        <dbReference type="SAM" id="MobiDB-lite"/>
    </source>
</evidence>
<reference evidence="3 4" key="1">
    <citation type="submission" date="2019-04" db="EMBL/GenBank/DDBJ databases">
        <title>Streptomyces oryziradicis sp. nov., a novel actinomycete isolated from rhizosphere soil of rice (Oryza sativa L.).</title>
        <authorList>
            <person name="Li C."/>
        </authorList>
    </citation>
    <scope>NUCLEOTIDE SEQUENCE [LARGE SCALE GENOMIC DNA]</scope>
    <source>
        <strain evidence="3 4">NEAU-C40</strain>
    </source>
</reference>
<sequence>MRHTKAIAAVAAVLIVAGGTSGAAASGAVKGPPSKTVTADAQKRKEGTGAEWLTRLAHRYGVTVAQLERALPDVKRELGQTGKAPTDPAVVALLAHDLKISQAKAEQLLKEVFTQPEGGKGKPGGGGKGKPGGGGSVSADAFISGLAKQLGVSHEKAAAAYAALSKLGRDHGGVDPSSAQFAAIAKNLGVTPKRLADVIYQVKLSLSGVGSKGSPASRASYKG</sequence>
<dbReference type="RefSeq" id="WP_136730696.1">
    <property type="nucleotide sequence ID" value="NZ_SUMC01000154.1"/>
</dbReference>
<name>A0A4U0RLX0_9ACTN</name>
<keyword evidence="4" id="KW-1185">Reference proteome</keyword>
<evidence type="ECO:0000313" key="4">
    <source>
        <dbReference type="Proteomes" id="UP000305778"/>
    </source>
</evidence>
<dbReference type="OrthoDB" id="3638563at2"/>
<evidence type="ECO:0000256" key="2">
    <source>
        <dbReference type="SAM" id="SignalP"/>
    </source>
</evidence>
<feature type="region of interest" description="Disordered" evidence="1">
    <location>
        <begin position="113"/>
        <end position="134"/>
    </location>
</feature>
<gene>
    <name evidence="3" type="ORF">FCI23_50465</name>
</gene>
<feature type="chain" id="PRO_5038555294" evidence="2">
    <location>
        <begin position="24"/>
        <end position="223"/>
    </location>
</feature>
<dbReference type="EMBL" id="SUMC01000154">
    <property type="protein sequence ID" value="TJZ96811.1"/>
    <property type="molecule type" value="Genomic_DNA"/>
</dbReference>
<feature type="region of interest" description="Disordered" evidence="1">
    <location>
        <begin position="25"/>
        <end position="45"/>
    </location>
</feature>
<feature type="compositionally biased region" description="Gly residues" evidence="1">
    <location>
        <begin position="121"/>
        <end position="134"/>
    </location>
</feature>